<name>C9SUJ0_VERA1</name>
<dbReference type="HOGENOM" id="CLU_2335221_0_0_1"/>
<evidence type="ECO:0000313" key="3">
    <source>
        <dbReference type="Proteomes" id="UP000008698"/>
    </source>
</evidence>
<gene>
    <name evidence="2" type="ORF">VDBG_08611</name>
</gene>
<accession>C9SUJ0</accession>
<dbReference type="KEGG" id="val:VDBG_08611"/>
<dbReference type="AlphaFoldDB" id="C9SUJ0"/>
<dbReference type="RefSeq" id="XP_003001566.1">
    <property type="nucleotide sequence ID" value="XM_003001520.1"/>
</dbReference>
<keyword evidence="3" id="KW-1185">Reference proteome</keyword>
<organism evidence="3">
    <name type="scientific">Verticillium alfalfae (strain VaMs.102 / ATCC MYA-4576 / FGSC 10136)</name>
    <name type="common">Verticillium wilt of alfalfa</name>
    <name type="synonym">Verticillium albo-atrum</name>
    <dbReference type="NCBI Taxonomy" id="526221"/>
    <lineage>
        <taxon>Eukaryota</taxon>
        <taxon>Fungi</taxon>
        <taxon>Dikarya</taxon>
        <taxon>Ascomycota</taxon>
        <taxon>Pezizomycotina</taxon>
        <taxon>Sordariomycetes</taxon>
        <taxon>Hypocreomycetidae</taxon>
        <taxon>Glomerellales</taxon>
        <taxon>Plectosphaerellaceae</taxon>
        <taxon>Verticillium</taxon>
    </lineage>
</organism>
<proteinExistence type="predicted"/>
<sequence length="98" mass="11053">MRDRVIALALRRQALITKETLDLQIFPGLETKDLLDEVHKSKVYDSDTKNELIEVTCRLASLCIIVTDLLSLMASQESDKSLRPKSRPREGRAKNAAT</sequence>
<dbReference type="Proteomes" id="UP000008698">
    <property type="component" value="Unassembled WGS sequence"/>
</dbReference>
<protein>
    <submittedName>
        <fullName evidence="2">Cutinase transcription factor 1 beta</fullName>
    </submittedName>
</protein>
<evidence type="ECO:0000313" key="2">
    <source>
        <dbReference type="EMBL" id="EEY22501.1"/>
    </source>
</evidence>
<feature type="compositionally biased region" description="Basic and acidic residues" evidence="1">
    <location>
        <begin position="77"/>
        <end position="98"/>
    </location>
</feature>
<dbReference type="GeneID" id="9529620"/>
<dbReference type="EMBL" id="DS985225">
    <property type="protein sequence ID" value="EEY22501.1"/>
    <property type="molecule type" value="Genomic_DNA"/>
</dbReference>
<evidence type="ECO:0000256" key="1">
    <source>
        <dbReference type="SAM" id="MobiDB-lite"/>
    </source>
</evidence>
<reference evidence="3" key="1">
    <citation type="journal article" date="2011" name="PLoS Pathog.">
        <title>Comparative genomics yields insights into niche adaptation of plant vascular wilt pathogens.</title>
        <authorList>
            <person name="Klosterman S.J."/>
            <person name="Subbarao K.V."/>
            <person name="Kang S."/>
            <person name="Veronese P."/>
            <person name="Gold S.E."/>
            <person name="Thomma B.P.H.J."/>
            <person name="Chen Z."/>
            <person name="Henrissat B."/>
            <person name="Lee Y.-H."/>
            <person name="Park J."/>
            <person name="Garcia-Pedrajas M.D."/>
            <person name="Barbara D.J."/>
            <person name="Anchieta A."/>
            <person name="de Jonge R."/>
            <person name="Santhanam P."/>
            <person name="Maruthachalam K."/>
            <person name="Atallah Z."/>
            <person name="Amyotte S.G."/>
            <person name="Paz Z."/>
            <person name="Inderbitzin P."/>
            <person name="Hayes R.J."/>
            <person name="Heiman D.I."/>
            <person name="Young S."/>
            <person name="Zeng Q."/>
            <person name="Engels R."/>
            <person name="Galagan J."/>
            <person name="Cuomo C.A."/>
            <person name="Dobinson K.F."/>
            <person name="Ma L.-J."/>
        </authorList>
    </citation>
    <scope>NUCLEOTIDE SEQUENCE [LARGE SCALE GENOMIC DNA]</scope>
    <source>
        <strain evidence="3">VaMs.102 / ATCC MYA-4576 / FGSC 10136</strain>
    </source>
</reference>
<dbReference type="OrthoDB" id="5121955at2759"/>
<feature type="region of interest" description="Disordered" evidence="1">
    <location>
        <begin position="75"/>
        <end position="98"/>
    </location>
</feature>